<keyword evidence="1" id="KW-1133">Transmembrane helix</keyword>
<dbReference type="OrthoDB" id="9792987at2"/>
<dbReference type="EMBL" id="FNNF01000019">
    <property type="protein sequence ID" value="SDW52730.1"/>
    <property type="molecule type" value="Genomic_DNA"/>
</dbReference>
<dbReference type="Gene3D" id="3.40.30.10">
    <property type="entry name" value="Glutaredoxin"/>
    <property type="match status" value="1"/>
</dbReference>
<feature type="transmembrane region" description="Helical" evidence="1">
    <location>
        <begin position="12"/>
        <end position="33"/>
    </location>
</feature>
<reference evidence="2 3" key="1">
    <citation type="submission" date="2016-10" db="EMBL/GenBank/DDBJ databases">
        <authorList>
            <person name="de Groot N.N."/>
        </authorList>
    </citation>
    <scope>NUCLEOTIDE SEQUENCE [LARGE SCALE GENOMIC DNA]</scope>
    <source>
        <strain evidence="2 3">S3b</strain>
    </source>
</reference>
<evidence type="ECO:0000313" key="2">
    <source>
        <dbReference type="EMBL" id="SDW52730.1"/>
    </source>
</evidence>
<dbReference type="RefSeq" id="WP_081347247.1">
    <property type="nucleotide sequence ID" value="NZ_FNNF01000019.1"/>
</dbReference>
<organism evidence="2 3">
    <name type="scientific">Kandleria vitulina</name>
    <dbReference type="NCBI Taxonomy" id="1630"/>
    <lineage>
        <taxon>Bacteria</taxon>
        <taxon>Bacillati</taxon>
        <taxon>Bacillota</taxon>
        <taxon>Erysipelotrichia</taxon>
        <taxon>Erysipelotrichales</taxon>
        <taxon>Coprobacillaceae</taxon>
        <taxon>Kandleria</taxon>
    </lineage>
</organism>
<evidence type="ECO:0000256" key="1">
    <source>
        <dbReference type="SAM" id="Phobius"/>
    </source>
</evidence>
<dbReference type="eggNOG" id="COG0526">
    <property type="taxonomic scope" value="Bacteria"/>
</dbReference>
<dbReference type="AlphaFoldDB" id="A0A1H2U9H8"/>
<proteinExistence type="predicted"/>
<evidence type="ECO:0000313" key="3">
    <source>
        <dbReference type="Proteomes" id="UP000182429"/>
    </source>
</evidence>
<feature type="transmembrane region" description="Helical" evidence="1">
    <location>
        <begin position="118"/>
        <end position="136"/>
    </location>
</feature>
<protein>
    <submittedName>
        <fullName evidence="2">Bacteriocin transport accessory protein, putative</fullName>
    </submittedName>
</protein>
<feature type="transmembrane region" description="Helical" evidence="1">
    <location>
        <begin position="79"/>
        <end position="106"/>
    </location>
</feature>
<dbReference type="SUPFAM" id="SSF52833">
    <property type="entry name" value="Thioredoxin-like"/>
    <property type="match status" value="1"/>
</dbReference>
<name>A0A1H2U9H8_9FIRM</name>
<dbReference type="InterPro" id="IPR036249">
    <property type="entry name" value="Thioredoxin-like_sf"/>
</dbReference>
<keyword evidence="1" id="KW-0812">Transmembrane</keyword>
<accession>A0A1H2U9H8</accession>
<feature type="transmembrane region" description="Helical" evidence="1">
    <location>
        <begin position="54"/>
        <end position="73"/>
    </location>
</feature>
<dbReference type="Proteomes" id="UP000182429">
    <property type="component" value="Unassembled WGS sequence"/>
</dbReference>
<sequence>MLNLILEIIVEIIISILLHESLHYLIACILKLNPQVKMHNLIPSITYKNTHEDIKNLLVGAAPLLMVTLIFILPNNKWFVFKVMCFCQIFNILPICADGEVILLSIINLLKNMKKSKVIIGIVVFILTLTLINIYVQKSESAIAYNDHTPRMIKTSPSDIMKRIREKKQGIYYFGFPECPWCIELLPVLDESLQNANEKAYVLNTHDKTFTQPLRNELTAFYKQYVHQKRIYVPLVVSINDKHEIKVHLDTVKGHNAKVSRMTKSQRKELRHILDQMVDFKK</sequence>
<keyword evidence="1" id="KW-0472">Membrane</keyword>
<dbReference type="STRING" id="1630.SAMN05216514_11235"/>
<gene>
    <name evidence="2" type="ORF">SAMN04487759_11930</name>
</gene>